<name>A0AA38X506_9EURO</name>
<evidence type="ECO:0000313" key="3">
    <source>
        <dbReference type="EMBL" id="KAJ9606918.1"/>
    </source>
</evidence>
<gene>
    <name evidence="3" type="ORF">H2200_008929</name>
</gene>
<protein>
    <recommendedName>
        <fullName evidence="5">Tat pathway signal sequence</fullName>
    </recommendedName>
</protein>
<comment type="caution">
    <text evidence="3">The sequence shown here is derived from an EMBL/GenBank/DDBJ whole genome shotgun (WGS) entry which is preliminary data.</text>
</comment>
<dbReference type="EMBL" id="JAPDRK010000013">
    <property type="protein sequence ID" value="KAJ9606918.1"/>
    <property type="molecule type" value="Genomic_DNA"/>
</dbReference>
<evidence type="ECO:0000313" key="4">
    <source>
        <dbReference type="Proteomes" id="UP001172673"/>
    </source>
</evidence>
<organism evidence="3 4">
    <name type="scientific">Cladophialophora chaetospira</name>
    <dbReference type="NCBI Taxonomy" id="386627"/>
    <lineage>
        <taxon>Eukaryota</taxon>
        <taxon>Fungi</taxon>
        <taxon>Dikarya</taxon>
        <taxon>Ascomycota</taxon>
        <taxon>Pezizomycotina</taxon>
        <taxon>Eurotiomycetes</taxon>
        <taxon>Chaetothyriomycetidae</taxon>
        <taxon>Chaetothyriales</taxon>
        <taxon>Herpotrichiellaceae</taxon>
        <taxon>Cladophialophora</taxon>
    </lineage>
</organism>
<evidence type="ECO:0008006" key="5">
    <source>
        <dbReference type="Google" id="ProtNLM"/>
    </source>
</evidence>
<proteinExistence type="inferred from homology"/>
<comment type="pathway">
    <text evidence="1">Mycotoxin biosynthesis.</text>
</comment>
<dbReference type="GO" id="GO:0043386">
    <property type="term" value="P:mycotoxin biosynthetic process"/>
    <property type="evidence" value="ECO:0007669"/>
    <property type="project" value="InterPro"/>
</dbReference>
<evidence type="ECO:0000256" key="2">
    <source>
        <dbReference type="ARBA" id="ARBA00035112"/>
    </source>
</evidence>
<reference evidence="3" key="1">
    <citation type="submission" date="2022-10" db="EMBL/GenBank/DDBJ databases">
        <title>Culturing micro-colonial fungi from biological soil crusts in the Mojave desert and describing Neophaeococcomyces mojavensis, and introducing the new genera and species Taxawa tesnikishii.</title>
        <authorList>
            <person name="Kurbessoian T."/>
            <person name="Stajich J.E."/>
        </authorList>
    </citation>
    <scope>NUCLEOTIDE SEQUENCE</scope>
    <source>
        <strain evidence="3">TK_41</strain>
    </source>
</reference>
<comment type="similarity">
    <text evidence="2">Belongs to the ustYa family.</text>
</comment>
<dbReference type="Pfam" id="PF11807">
    <property type="entry name" value="UstYa"/>
    <property type="match status" value="1"/>
</dbReference>
<keyword evidence="4" id="KW-1185">Reference proteome</keyword>
<dbReference type="AlphaFoldDB" id="A0AA38X506"/>
<evidence type="ECO:0000256" key="1">
    <source>
        <dbReference type="ARBA" id="ARBA00004685"/>
    </source>
</evidence>
<dbReference type="Proteomes" id="UP001172673">
    <property type="component" value="Unassembled WGS sequence"/>
</dbReference>
<dbReference type="PANTHER" id="PTHR33365:SF4">
    <property type="entry name" value="CYCLOCHLOROTINE BIOSYNTHESIS PROTEIN O"/>
    <property type="match status" value="1"/>
</dbReference>
<dbReference type="InterPro" id="IPR021765">
    <property type="entry name" value="UstYa-like"/>
</dbReference>
<sequence length="240" mass="27940">MLISFFTAPANGVVEYAEHHFRAALFNFTEYMGFPDDETDRRWQDLYNDYATSVISEEEAKNLITPTLRIPGTAKYLVQLDVFHELHCLNDMRKLLYPERFDGIQNLTAANGTVNRDTNMFRHWEHCVDSLRQTLMCHADVSPIPFHINRPMDSGIFPRLATTHTCRNFTKVQEWAREHSAGDFKYELELEEAREIAAESGFDNSPEEDIEFLYDQFPGDPFFKYWREHPLPTVGSSSTE</sequence>
<accession>A0AA38X506</accession>
<dbReference type="PANTHER" id="PTHR33365">
    <property type="entry name" value="YALI0B05434P"/>
    <property type="match status" value="1"/>
</dbReference>